<evidence type="ECO:0000313" key="6">
    <source>
        <dbReference type="Proteomes" id="UP000283474"/>
    </source>
</evidence>
<evidence type="ECO:0000256" key="2">
    <source>
        <dbReference type="ARBA" id="ARBA00023125"/>
    </source>
</evidence>
<dbReference type="PANTHER" id="PTHR30146:SF109">
    <property type="entry name" value="HTH-TYPE TRANSCRIPTIONAL REGULATOR GALS"/>
    <property type="match status" value="1"/>
</dbReference>
<sequence length="342" mass="37287">MNIKDVARVAGFSIATVSRAFRAPEKVNVHTRAQIERVAKQLGYIANSSAQVLRTRRSRVLGVVLPTLLNPVFAECLDGIARAAHASGYSIVPVTTDYQVTSEERTVQTFIAANVDGVLLVVSNPADSLALRLLKSKQIPYVLAYNLHQDHPCVTVDSEAAVADVVGQLADCGHRHIAMVSGHLAQSDRAQQRYRGYLKAMRQLGLQHRDLIEVPFMATSVAQISVQLARSDRPTALFCSNDLLAIRSVRAANDSGLRVPDDLSVVGFDGIELGMDLTPRLTTIQQPNREMGRVCVRLLADSLARGLLPGPEHTQILDYSLRVGESATITDAHMPTPSRRTK</sequence>
<dbReference type="InterPro" id="IPR000843">
    <property type="entry name" value="HTH_LacI"/>
</dbReference>
<dbReference type="EMBL" id="CP022987">
    <property type="protein sequence ID" value="QAA94183.1"/>
    <property type="molecule type" value="Genomic_DNA"/>
</dbReference>
<dbReference type="Gene3D" id="3.40.50.2300">
    <property type="match status" value="2"/>
</dbReference>
<evidence type="ECO:0000259" key="4">
    <source>
        <dbReference type="PROSITE" id="PS50932"/>
    </source>
</evidence>
<keyword evidence="6" id="KW-1185">Reference proteome</keyword>
<dbReference type="GO" id="GO:0003700">
    <property type="term" value="F:DNA-binding transcription factor activity"/>
    <property type="evidence" value="ECO:0007669"/>
    <property type="project" value="TreeGrafter"/>
</dbReference>
<accession>A0A410GD12</accession>
<reference evidence="5 6" key="1">
    <citation type="submission" date="2017-08" db="EMBL/GenBank/DDBJ databases">
        <authorList>
            <person name="Park S.-J."/>
            <person name="Kim H."/>
        </authorList>
    </citation>
    <scope>NUCLEOTIDE SEQUENCE [LARGE SCALE GENOMIC DNA]</scope>
    <source>
        <strain evidence="6">ye3</strain>
    </source>
</reference>
<dbReference type="PROSITE" id="PS50932">
    <property type="entry name" value="HTH_LACI_2"/>
    <property type="match status" value="1"/>
</dbReference>
<dbReference type="InterPro" id="IPR010982">
    <property type="entry name" value="Lambda_DNA-bd_dom_sf"/>
</dbReference>
<evidence type="ECO:0000256" key="1">
    <source>
        <dbReference type="ARBA" id="ARBA00023015"/>
    </source>
</evidence>
<evidence type="ECO:0000313" key="5">
    <source>
        <dbReference type="EMBL" id="QAA94183.1"/>
    </source>
</evidence>
<protein>
    <submittedName>
        <fullName evidence="5">LacI family transcriptional regulator</fullName>
    </submittedName>
</protein>
<dbReference type="InterPro" id="IPR028082">
    <property type="entry name" value="Peripla_BP_I"/>
</dbReference>
<dbReference type="SUPFAM" id="SSF47413">
    <property type="entry name" value="lambda repressor-like DNA-binding domains"/>
    <property type="match status" value="1"/>
</dbReference>
<proteinExistence type="predicted"/>
<dbReference type="CDD" id="cd01392">
    <property type="entry name" value="HTH_LacI"/>
    <property type="match status" value="1"/>
</dbReference>
<organism evidence="5 6">
    <name type="scientific">Pollutimonas thiosulfatoxidans</name>
    <dbReference type="NCBI Taxonomy" id="2028345"/>
    <lineage>
        <taxon>Bacteria</taxon>
        <taxon>Pseudomonadati</taxon>
        <taxon>Pseudomonadota</taxon>
        <taxon>Betaproteobacteria</taxon>
        <taxon>Burkholderiales</taxon>
        <taxon>Alcaligenaceae</taxon>
        <taxon>Pollutimonas</taxon>
    </lineage>
</organism>
<dbReference type="PANTHER" id="PTHR30146">
    <property type="entry name" value="LACI-RELATED TRANSCRIPTIONAL REPRESSOR"/>
    <property type="match status" value="1"/>
</dbReference>
<dbReference type="RefSeq" id="WP_128355187.1">
    <property type="nucleotide sequence ID" value="NZ_CP022987.1"/>
</dbReference>
<dbReference type="KEGG" id="pus:CKA81_10330"/>
<feature type="domain" description="HTH lacI-type" evidence="4">
    <location>
        <begin position="1"/>
        <end position="55"/>
    </location>
</feature>
<evidence type="ECO:0000256" key="3">
    <source>
        <dbReference type="ARBA" id="ARBA00023163"/>
    </source>
</evidence>
<gene>
    <name evidence="5" type="ORF">CKA81_10330</name>
</gene>
<keyword evidence="1" id="KW-0805">Transcription regulation</keyword>
<dbReference type="GO" id="GO:0000976">
    <property type="term" value="F:transcription cis-regulatory region binding"/>
    <property type="evidence" value="ECO:0007669"/>
    <property type="project" value="TreeGrafter"/>
</dbReference>
<keyword evidence="3" id="KW-0804">Transcription</keyword>
<name>A0A410GD12_9BURK</name>
<dbReference type="SMART" id="SM00354">
    <property type="entry name" value="HTH_LACI"/>
    <property type="match status" value="1"/>
</dbReference>
<dbReference type="Proteomes" id="UP000283474">
    <property type="component" value="Chromosome"/>
</dbReference>
<dbReference type="Gene3D" id="1.10.260.40">
    <property type="entry name" value="lambda repressor-like DNA-binding domains"/>
    <property type="match status" value="1"/>
</dbReference>
<dbReference type="Pfam" id="PF13377">
    <property type="entry name" value="Peripla_BP_3"/>
    <property type="match status" value="1"/>
</dbReference>
<dbReference type="SUPFAM" id="SSF53822">
    <property type="entry name" value="Periplasmic binding protein-like I"/>
    <property type="match status" value="1"/>
</dbReference>
<dbReference type="OrthoDB" id="8770688at2"/>
<keyword evidence="2" id="KW-0238">DNA-binding</keyword>
<dbReference type="InterPro" id="IPR046335">
    <property type="entry name" value="LacI/GalR-like_sensor"/>
</dbReference>
<dbReference type="AlphaFoldDB" id="A0A410GD12"/>
<dbReference type="Pfam" id="PF00356">
    <property type="entry name" value="LacI"/>
    <property type="match status" value="1"/>
</dbReference>